<organism evidence="1 2">
    <name type="scientific">Bosea massiliensis</name>
    <dbReference type="NCBI Taxonomy" id="151419"/>
    <lineage>
        <taxon>Bacteria</taxon>
        <taxon>Pseudomonadati</taxon>
        <taxon>Pseudomonadota</taxon>
        <taxon>Alphaproteobacteria</taxon>
        <taxon>Hyphomicrobiales</taxon>
        <taxon>Boseaceae</taxon>
        <taxon>Bosea</taxon>
    </lineage>
</organism>
<keyword evidence="2" id="KW-1185">Reference proteome</keyword>
<protein>
    <submittedName>
        <fullName evidence="1">Uncharacterized protein</fullName>
    </submittedName>
</protein>
<sequence length="225" mass="24453">MTMSKHTPSIDLATLAEVSKDILEWQSTGFLPDDAPLRRFASNIRNAEQFGDSGLLRRAEDEAARAAMRFVISHAEDIAGQAQVGAVADAEELSTEALALELRTTIALMAKTAKMRSDVWQRCATAALRAASILEKARPAEAASEAPDEPSTPKTSQEIVNEVNDLAGLLLRQDGYEAPAGYLHYLSDNPRSRAAFQRAVEAYELITCTEAHDALLEVLPEDEDA</sequence>
<gene>
    <name evidence="1" type="ORF">ACFPN9_09475</name>
</gene>
<proteinExistence type="predicted"/>
<evidence type="ECO:0000313" key="2">
    <source>
        <dbReference type="Proteomes" id="UP001596060"/>
    </source>
</evidence>
<name>A0ABW0NYA3_9HYPH</name>
<dbReference type="RefSeq" id="WP_377816656.1">
    <property type="nucleotide sequence ID" value="NZ_JBHSLU010000017.1"/>
</dbReference>
<dbReference type="Proteomes" id="UP001596060">
    <property type="component" value="Unassembled WGS sequence"/>
</dbReference>
<reference evidence="2" key="1">
    <citation type="journal article" date="2019" name="Int. J. Syst. Evol. Microbiol.">
        <title>The Global Catalogue of Microorganisms (GCM) 10K type strain sequencing project: providing services to taxonomists for standard genome sequencing and annotation.</title>
        <authorList>
            <consortium name="The Broad Institute Genomics Platform"/>
            <consortium name="The Broad Institute Genome Sequencing Center for Infectious Disease"/>
            <person name="Wu L."/>
            <person name="Ma J."/>
        </authorList>
    </citation>
    <scope>NUCLEOTIDE SEQUENCE [LARGE SCALE GENOMIC DNA]</scope>
    <source>
        <strain evidence="2">CCUG 43117</strain>
    </source>
</reference>
<evidence type="ECO:0000313" key="1">
    <source>
        <dbReference type="EMBL" id="MFC5505486.1"/>
    </source>
</evidence>
<dbReference type="EMBL" id="JBHSLU010000017">
    <property type="protein sequence ID" value="MFC5505486.1"/>
    <property type="molecule type" value="Genomic_DNA"/>
</dbReference>
<accession>A0ABW0NYA3</accession>
<comment type="caution">
    <text evidence="1">The sequence shown here is derived from an EMBL/GenBank/DDBJ whole genome shotgun (WGS) entry which is preliminary data.</text>
</comment>